<feature type="transmembrane region" description="Helical" evidence="19">
    <location>
        <begin position="136"/>
        <end position="156"/>
    </location>
</feature>
<keyword evidence="12 19" id="KW-1133">Transmembrane helix</keyword>
<dbReference type="PANTHER" id="PTHR34148:SF1">
    <property type="entry name" value="ADENOSYLCOBINAMIDE-GDP RIBAZOLETRANSFERASE"/>
    <property type="match status" value="1"/>
</dbReference>
<dbReference type="Proteomes" id="UP000030101">
    <property type="component" value="Unassembled WGS sequence"/>
</dbReference>
<comment type="caution">
    <text evidence="20">The sequence shown here is derived from an EMBL/GenBank/DDBJ whole genome shotgun (WGS) entry which is preliminary data.</text>
</comment>
<comment type="similarity">
    <text evidence="4 19">Belongs to the CobS family.</text>
</comment>
<dbReference type="HAMAP" id="MF_00719">
    <property type="entry name" value="CobS"/>
    <property type="match status" value="1"/>
</dbReference>
<dbReference type="Pfam" id="PF02654">
    <property type="entry name" value="CobS"/>
    <property type="match status" value="1"/>
</dbReference>
<evidence type="ECO:0000313" key="21">
    <source>
        <dbReference type="Proteomes" id="UP000030101"/>
    </source>
</evidence>
<keyword evidence="7 19" id="KW-1003">Cell membrane</keyword>
<evidence type="ECO:0000256" key="2">
    <source>
        <dbReference type="ARBA" id="ARBA00004651"/>
    </source>
</evidence>
<dbReference type="NCBIfam" id="TIGR00317">
    <property type="entry name" value="cobS"/>
    <property type="match status" value="1"/>
</dbReference>
<evidence type="ECO:0000256" key="17">
    <source>
        <dbReference type="ARBA" id="ARBA00048623"/>
    </source>
</evidence>
<protein>
    <recommendedName>
        <fullName evidence="6 19">Adenosylcobinamide-GDP ribazoletransferase</fullName>
        <ecNumber evidence="5 19">2.7.8.26</ecNumber>
    </recommendedName>
    <alternativeName>
        <fullName evidence="16 19">Cobalamin synthase</fullName>
    </alternativeName>
    <alternativeName>
        <fullName evidence="15 19">Cobalamin-5'-phosphate synthase</fullName>
    </alternativeName>
</protein>
<keyword evidence="11 19" id="KW-0460">Magnesium</keyword>
<sequence>MIRKEIDYFLHALMFYTRTPLRSVEYKAESLNKSFRYFPLIGLLIGALGGSITFLLSYILPNELALLLGLAFFPFFTGAFHEDGLSDFFDGFGAGRTKERILSIMKDSSIGAYGIIALIFLHLFKFVSLYPYTPLLWLYLFMASHASSRLLSTFYIRSSKYVRKEEEHGKAEHTRNGITPTTLVVASIFGLTPLFLISWKVALLVILLDTVFALILKSYTERKIGGYTGDVLGAVQQIGELIVYLSFALATTLVWV</sequence>
<evidence type="ECO:0000256" key="15">
    <source>
        <dbReference type="ARBA" id="ARBA00032605"/>
    </source>
</evidence>
<organism evidence="20 21">
    <name type="scientific">Porphyromonas canoris</name>
    <dbReference type="NCBI Taxonomy" id="36875"/>
    <lineage>
        <taxon>Bacteria</taxon>
        <taxon>Pseudomonadati</taxon>
        <taxon>Bacteroidota</taxon>
        <taxon>Bacteroidia</taxon>
        <taxon>Bacteroidales</taxon>
        <taxon>Porphyromonadaceae</taxon>
        <taxon>Porphyromonas</taxon>
    </lineage>
</organism>
<feature type="transmembrane region" description="Helical" evidence="19">
    <location>
        <begin position="231"/>
        <end position="255"/>
    </location>
</feature>
<evidence type="ECO:0000313" key="20">
    <source>
        <dbReference type="EMBL" id="KGN92174.1"/>
    </source>
</evidence>
<comment type="subcellular location">
    <subcellularLocation>
        <location evidence="2 19">Cell membrane</location>
        <topology evidence="2 19">Multi-pass membrane protein</topology>
    </subcellularLocation>
</comment>
<evidence type="ECO:0000256" key="16">
    <source>
        <dbReference type="ARBA" id="ARBA00032853"/>
    </source>
</evidence>
<keyword evidence="8 19" id="KW-0169">Cobalamin biosynthesis</keyword>
<evidence type="ECO:0000256" key="14">
    <source>
        <dbReference type="ARBA" id="ARBA00025228"/>
    </source>
</evidence>
<evidence type="ECO:0000256" key="19">
    <source>
        <dbReference type="HAMAP-Rule" id="MF_00719"/>
    </source>
</evidence>
<accession>A0ABR4XL25</accession>
<feature type="transmembrane region" description="Helical" evidence="19">
    <location>
        <begin position="177"/>
        <end position="195"/>
    </location>
</feature>
<dbReference type="PANTHER" id="PTHR34148">
    <property type="entry name" value="ADENOSYLCOBINAMIDE-GDP RIBAZOLETRANSFERASE"/>
    <property type="match status" value="1"/>
</dbReference>
<comment type="catalytic activity">
    <reaction evidence="18 19">
        <text>alpha-ribazole 5'-phosphate + adenosylcob(III)inamide-GDP = adenosylcob(III)alamin 5'-phosphate + GMP + H(+)</text>
        <dbReference type="Rhea" id="RHEA:23560"/>
        <dbReference type="ChEBI" id="CHEBI:15378"/>
        <dbReference type="ChEBI" id="CHEBI:57918"/>
        <dbReference type="ChEBI" id="CHEBI:58115"/>
        <dbReference type="ChEBI" id="CHEBI:60487"/>
        <dbReference type="ChEBI" id="CHEBI:60493"/>
        <dbReference type="EC" id="2.7.8.26"/>
    </reaction>
</comment>
<evidence type="ECO:0000256" key="1">
    <source>
        <dbReference type="ARBA" id="ARBA00001946"/>
    </source>
</evidence>
<evidence type="ECO:0000256" key="8">
    <source>
        <dbReference type="ARBA" id="ARBA00022573"/>
    </source>
</evidence>
<evidence type="ECO:0000256" key="5">
    <source>
        <dbReference type="ARBA" id="ARBA00013200"/>
    </source>
</evidence>
<dbReference type="RefSeq" id="WP_036792247.1">
    <property type="nucleotide sequence ID" value="NZ_JQZV01000013.1"/>
</dbReference>
<reference evidence="20 21" key="1">
    <citation type="submission" date="2014-08" db="EMBL/GenBank/DDBJ databases">
        <title>Porphyromonas canoris strain:OH2762 Genome sequencing.</title>
        <authorList>
            <person name="Wallis C."/>
            <person name="Deusch O."/>
            <person name="O'Flynn C."/>
            <person name="Davis I."/>
            <person name="Jospin G."/>
            <person name="Darling A.E."/>
            <person name="Coil D.A."/>
            <person name="Alexiev A."/>
            <person name="Horsfall A."/>
            <person name="Kirkwood N."/>
            <person name="Harris S."/>
            <person name="Eisen J.A."/>
        </authorList>
    </citation>
    <scope>NUCLEOTIDE SEQUENCE [LARGE SCALE GENOMIC DNA]</scope>
    <source>
        <strain evidence="21">COT-108 OH2762</strain>
    </source>
</reference>
<name>A0ABR4XL25_9PORP</name>
<evidence type="ECO:0000256" key="18">
    <source>
        <dbReference type="ARBA" id="ARBA00049504"/>
    </source>
</evidence>
<proteinExistence type="inferred from homology"/>
<keyword evidence="21" id="KW-1185">Reference proteome</keyword>
<dbReference type="EC" id="2.7.8.26" evidence="5 19"/>
<evidence type="ECO:0000256" key="13">
    <source>
        <dbReference type="ARBA" id="ARBA00023136"/>
    </source>
</evidence>
<evidence type="ECO:0000256" key="9">
    <source>
        <dbReference type="ARBA" id="ARBA00022679"/>
    </source>
</evidence>
<evidence type="ECO:0000256" key="3">
    <source>
        <dbReference type="ARBA" id="ARBA00004663"/>
    </source>
</evidence>
<keyword evidence="9 19" id="KW-0808">Transferase</keyword>
<feature type="transmembrane region" description="Helical" evidence="19">
    <location>
        <begin position="37"/>
        <end position="60"/>
    </location>
</feature>
<comment type="cofactor">
    <cofactor evidence="1 19">
        <name>Mg(2+)</name>
        <dbReference type="ChEBI" id="CHEBI:18420"/>
    </cofactor>
</comment>
<comment type="function">
    <text evidence="14 19">Joins adenosylcobinamide-GDP and alpha-ribazole to generate adenosylcobalamin (Ado-cobalamin). Also synthesizes adenosylcobalamin 5'-phosphate from adenosylcobinamide-GDP and alpha-ribazole 5'-phosphate.</text>
</comment>
<comment type="catalytic activity">
    <reaction evidence="17 19">
        <text>alpha-ribazole + adenosylcob(III)inamide-GDP = adenosylcob(III)alamin + GMP + H(+)</text>
        <dbReference type="Rhea" id="RHEA:16049"/>
        <dbReference type="ChEBI" id="CHEBI:10329"/>
        <dbReference type="ChEBI" id="CHEBI:15378"/>
        <dbReference type="ChEBI" id="CHEBI:18408"/>
        <dbReference type="ChEBI" id="CHEBI:58115"/>
        <dbReference type="ChEBI" id="CHEBI:60487"/>
        <dbReference type="EC" id="2.7.8.26"/>
    </reaction>
</comment>
<dbReference type="InterPro" id="IPR003805">
    <property type="entry name" value="CobS"/>
</dbReference>
<evidence type="ECO:0000256" key="4">
    <source>
        <dbReference type="ARBA" id="ARBA00010561"/>
    </source>
</evidence>
<dbReference type="EMBL" id="JQZV01000013">
    <property type="protein sequence ID" value="KGN92174.1"/>
    <property type="molecule type" value="Genomic_DNA"/>
</dbReference>
<feature type="transmembrane region" description="Helical" evidence="19">
    <location>
        <begin position="66"/>
        <end position="89"/>
    </location>
</feature>
<evidence type="ECO:0000256" key="12">
    <source>
        <dbReference type="ARBA" id="ARBA00022989"/>
    </source>
</evidence>
<gene>
    <name evidence="19" type="primary">cobS</name>
    <name evidence="20" type="ORF">HQ43_09130</name>
</gene>
<evidence type="ECO:0000256" key="6">
    <source>
        <dbReference type="ARBA" id="ARBA00015850"/>
    </source>
</evidence>
<evidence type="ECO:0000256" key="7">
    <source>
        <dbReference type="ARBA" id="ARBA00022475"/>
    </source>
</evidence>
<evidence type="ECO:0000256" key="10">
    <source>
        <dbReference type="ARBA" id="ARBA00022692"/>
    </source>
</evidence>
<keyword evidence="10 19" id="KW-0812">Transmembrane</keyword>
<comment type="pathway">
    <text evidence="3 19">Cofactor biosynthesis; adenosylcobalamin biosynthesis; adenosylcobalamin from cob(II)yrinate a,c-diamide: step 7/7.</text>
</comment>
<keyword evidence="13 19" id="KW-0472">Membrane</keyword>
<evidence type="ECO:0000256" key="11">
    <source>
        <dbReference type="ARBA" id="ARBA00022842"/>
    </source>
</evidence>
<feature type="transmembrane region" description="Helical" evidence="19">
    <location>
        <begin position="110"/>
        <end position="130"/>
    </location>
</feature>